<comment type="caution">
    <text evidence="1">The sequence shown here is derived from an EMBL/GenBank/DDBJ whole genome shotgun (WGS) entry which is preliminary data.</text>
</comment>
<evidence type="ECO:0000313" key="1">
    <source>
        <dbReference type="EMBL" id="GFD21918.1"/>
    </source>
</evidence>
<proteinExistence type="predicted"/>
<sequence length="111" mass="11997">TGAGAATVDPTKPPRLAAELADRAPEPAASRNEHPDSKDDLETLLKLAAGAISRLQSHQLGGLEQTRTNADGTQVTTWQLEIPMRNAHDIVPLQVRVQREDTPEREDAAET</sequence>
<gene>
    <name evidence="1" type="ORF">Tci_893887</name>
</gene>
<feature type="non-terminal residue" evidence="1">
    <location>
        <position position="111"/>
    </location>
</feature>
<organism evidence="1">
    <name type="scientific">Tanacetum cinerariifolium</name>
    <name type="common">Dalmatian daisy</name>
    <name type="synonym">Chrysanthemum cinerariifolium</name>
    <dbReference type="NCBI Taxonomy" id="118510"/>
    <lineage>
        <taxon>Eukaryota</taxon>
        <taxon>Viridiplantae</taxon>
        <taxon>Streptophyta</taxon>
        <taxon>Embryophyta</taxon>
        <taxon>Tracheophyta</taxon>
        <taxon>Spermatophyta</taxon>
        <taxon>Magnoliopsida</taxon>
        <taxon>eudicotyledons</taxon>
        <taxon>Gunneridae</taxon>
        <taxon>Pentapetalae</taxon>
        <taxon>asterids</taxon>
        <taxon>campanulids</taxon>
        <taxon>Asterales</taxon>
        <taxon>Asteraceae</taxon>
        <taxon>Asteroideae</taxon>
        <taxon>Anthemideae</taxon>
        <taxon>Anthemidinae</taxon>
        <taxon>Tanacetum</taxon>
    </lineage>
</organism>
<feature type="non-terminal residue" evidence="1">
    <location>
        <position position="1"/>
    </location>
</feature>
<protein>
    <submittedName>
        <fullName evidence="1">Uncharacterized protein</fullName>
    </submittedName>
</protein>
<accession>A0A699UKX5</accession>
<dbReference type="AlphaFoldDB" id="A0A699UKX5"/>
<name>A0A699UKX5_TANCI</name>
<reference evidence="1" key="1">
    <citation type="journal article" date="2019" name="Sci. Rep.">
        <title>Draft genome of Tanacetum cinerariifolium, the natural source of mosquito coil.</title>
        <authorList>
            <person name="Yamashiro T."/>
            <person name="Shiraishi A."/>
            <person name="Satake H."/>
            <person name="Nakayama K."/>
        </authorList>
    </citation>
    <scope>NUCLEOTIDE SEQUENCE</scope>
</reference>
<dbReference type="EMBL" id="BKCJ011333225">
    <property type="protein sequence ID" value="GFD21918.1"/>
    <property type="molecule type" value="Genomic_DNA"/>
</dbReference>